<comment type="caution">
    <text evidence="2">The sequence shown here is derived from an EMBL/GenBank/DDBJ whole genome shotgun (WGS) entry which is preliminary data.</text>
</comment>
<sequence>MKTAERKARYDAQDRPPERVTVRLKPELARQLDAERRATGLTVTEVIEQALTGHFARQPRRGRLTLIQALQKHGVIGAVDLGPDASVDYKSGVRQAIDTKHGHR</sequence>
<dbReference type="CDD" id="cd21631">
    <property type="entry name" value="RHH_CopG_NikR-like"/>
    <property type="match status" value="1"/>
</dbReference>
<reference evidence="2 3" key="1">
    <citation type="submission" date="2024-06" db="EMBL/GenBank/DDBJ databases">
        <authorList>
            <person name="Li Z."/>
            <person name="Jiang Y."/>
        </authorList>
    </citation>
    <scope>NUCLEOTIDE SEQUENCE [LARGE SCALE GENOMIC DNA]</scope>
    <source>
        <strain evidence="2 3">HSW-8</strain>
    </source>
</reference>
<dbReference type="Proteomes" id="UP001465331">
    <property type="component" value="Unassembled WGS sequence"/>
</dbReference>
<evidence type="ECO:0000313" key="3">
    <source>
        <dbReference type="Proteomes" id="UP001465331"/>
    </source>
</evidence>
<protein>
    <submittedName>
        <fullName evidence="2">Ribbon-helix-helix domain-containing protein</fullName>
    </submittedName>
</protein>
<dbReference type="EMBL" id="JBEPIJ010000003">
    <property type="protein sequence ID" value="MES0873212.1"/>
    <property type="molecule type" value="Genomic_DNA"/>
</dbReference>
<dbReference type="InterPro" id="IPR002145">
    <property type="entry name" value="CopG"/>
</dbReference>
<organism evidence="2 3">
    <name type="scientific">Sinimarinibacterium thermocellulolyticum</name>
    <dbReference type="NCBI Taxonomy" id="3170016"/>
    <lineage>
        <taxon>Bacteria</taxon>
        <taxon>Pseudomonadati</taxon>
        <taxon>Pseudomonadota</taxon>
        <taxon>Gammaproteobacteria</taxon>
        <taxon>Nevskiales</taxon>
        <taxon>Nevskiaceae</taxon>
        <taxon>Sinimarinibacterium</taxon>
    </lineage>
</organism>
<evidence type="ECO:0000259" key="1">
    <source>
        <dbReference type="Pfam" id="PF01402"/>
    </source>
</evidence>
<evidence type="ECO:0000313" key="2">
    <source>
        <dbReference type="EMBL" id="MES0873212.1"/>
    </source>
</evidence>
<feature type="domain" description="Ribbon-helix-helix protein CopG" evidence="1">
    <location>
        <begin position="18"/>
        <end position="52"/>
    </location>
</feature>
<gene>
    <name evidence="2" type="ORF">ABSH63_04175</name>
</gene>
<dbReference type="Pfam" id="PF01402">
    <property type="entry name" value="RHH_1"/>
    <property type="match status" value="1"/>
</dbReference>
<accession>A0ABV2A7M4</accession>
<keyword evidence="3" id="KW-1185">Reference proteome</keyword>
<proteinExistence type="predicted"/>
<name>A0ABV2A7M4_9GAMM</name>
<dbReference type="RefSeq" id="WP_352887700.1">
    <property type="nucleotide sequence ID" value="NZ_JBEPIJ010000003.1"/>
</dbReference>